<dbReference type="PANTHER" id="PTHR38453:SF1">
    <property type="entry name" value="CYTOPLASMIC PROTEIN"/>
    <property type="match status" value="1"/>
</dbReference>
<dbReference type="Pfam" id="PF04328">
    <property type="entry name" value="Sel_put"/>
    <property type="match status" value="1"/>
</dbReference>
<reference evidence="1 2" key="1">
    <citation type="submission" date="2020-12" db="EMBL/GenBank/DDBJ databases">
        <title>WGS of Thermoactinomyces spp.</title>
        <authorList>
            <person name="Cheng K."/>
        </authorList>
    </citation>
    <scope>NUCLEOTIDE SEQUENCE [LARGE SCALE GENOMIC DNA]</scope>
    <source>
        <strain evidence="2">CICC 10671\DSM 43846</strain>
    </source>
</reference>
<evidence type="ECO:0000313" key="1">
    <source>
        <dbReference type="EMBL" id="MBH8595196.1"/>
    </source>
</evidence>
<evidence type="ECO:0000313" key="2">
    <source>
        <dbReference type="Proteomes" id="UP000633619"/>
    </source>
</evidence>
<dbReference type="RefSeq" id="WP_181731491.1">
    <property type="nucleotide sequence ID" value="NZ_JACEIR010000002.1"/>
</dbReference>
<dbReference type="InterPro" id="IPR007423">
    <property type="entry name" value="Sel_put"/>
</dbReference>
<keyword evidence="2" id="KW-1185">Reference proteome</keyword>
<organism evidence="1 2">
    <name type="scientific">Thermoactinomyces intermedius</name>
    <dbReference type="NCBI Taxonomy" id="2024"/>
    <lineage>
        <taxon>Bacteria</taxon>
        <taxon>Bacillati</taxon>
        <taxon>Bacillota</taxon>
        <taxon>Bacilli</taxon>
        <taxon>Bacillales</taxon>
        <taxon>Thermoactinomycetaceae</taxon>
        <taxon>Thermoactinomyces</taxon>
    </lineage>
</organism>
<accession>A0A8I1AC40</accession>
<protein>
    <submittedName>
        <fullName evidence="1">YbdD/YjiX family protein</fullName>
    </submittedName>
</protein>
<comment type="caution">
    <text evidence="1">The sequence shown here is derived from an EMBL/GenBank/DDBJ whole genome shotgun (WGS) entry which is preliminary data.</text>
</comment>
<dbReference type="PANTHER" id="PTHR38453">
    <property type="entry name" value="CYTOPLASMIC PROTEIN-RELATED"/>
    <property type="match status" value="1"/>
</dbReference>
<dbReference type="AlphaFoldDB" id="A0A8I1AC40"/>
<dbReference type="EMBL" id="JAECVW010000003">
    <property type="protein sequence ID" value="MBH8595196.1"/>
    <property type="molecule type" value="Genomic_DNA"/>
</dbReference>
<sequence length="65" mass="7811">MVKWIKKSCRALAYYLNEMAGVPNYDRYLDHLQKHHPDQTPMTRAEFYRQAIDERYGSGDIRRCC</sequence>
<proteinExistence type="predicted"/>
<gene>
    <name evidence="1" type="ORF">I8U20_07615</name>
</gene>
<dbReference type="Proteomes" id="UP000633619">
    <property type="component" value="Unassembled WGS sequence"/>
</dbReference>
<name>A0A8I1AC40_THEIN</name>